<feature type="transmembrane region" description="Helical" evidence="7">
    <location>
        <begin position="140"/>
        <end position="156"/>
    </location>
</feature>
<evidence type="ECO:0000256" key="4">
    <source>
        <dbReference type="ARBA" id="ARBA00022692"/>
    </source>
</evidence>
<keyword evidence="4 7" id="KW-0812">Transmembrane</keyword>
<keyword evidence="10" id="KW-1185">Reference proteome</keyword>
<evidence type="ECO:0000313" key="9">
    <source>
        <dbReference type="EMBL" id="KIZ00412.1"/>
    </source>
</evidence>
<dbReference type="GO" id="GO:0022857">
    <property type="term" value="F:transmembrane transporter activity"/>
    <property type="evidence" value="ECO:0007669"/>
    <property type="project" value="InterPro"/>
</dbReference>
<name>A0A0D2MI98_9CHLO</name>
<sequence>MHGDYPAALWIACVGALLGSLQYGYAIGVLNTSLTAVLDDLDTDADSLLSSAVVVGAAIGALFSGRLADALGPRRAQLLNVLPFAAGGLLSAAARSQAAFLFARALVGFGAGAASLLTPRYIAEISVPSLRGRIGSQHQVFINVGILLAYLAGVPYEQEFSGFNFRGQFVAWWRVMVALQAVPAALQAVALLGSPESPVWLESVGRSEDADEAFIQL</sequence>
<evidence type="ECO:0000259" key="8">
    <source>
        <dbReference type="PROSITE" id="PS50850"/>
    </source>
</evidence>
<reference evidence="9 10" key="1">
    <citation type="journal article" date="2013" name="BMC Genomics">
        <title>Reconstruction of the lipid metabolism for the microalga Monoraphidium neglectum from its genome sequence reveals characteristics suitable for biofuel production.</title>
        <authorList>
            <person name="Bogen C."/>
            <person name="Al-Dilaimi A."/>
            <person name="Albersmeier A."/>
            <person name="Wichmann J."/>
            <person name="Grundmann M."/>
            <person name="Rupp O."/>
            <person name="Lauersen K.J."/>
            <person name="Blifernez-Klassen O."/>
            <person name="Kalinowski J."/>
            <person name="Goesmann A."/>
            <person name="Mussgnug J.H."/>
            <person name="Kruse O."/>
        </authorList>
    </citation>
    <scope>NUCLEOTIDE SEQUENCE [LARGE SCALE GENOMIC DNA]</scope>
    <source>
        <strain evidence="9 10">SAG 48.87</strain>
    </source>
</reference>
<dbReference type="InterPro" id="IPR005829">
    <property type="entry name" value="Sugar_transporter_CS"/>
</dbReference>
<feature type="transmembrane region" description="Helical" evidence="7">
    <location>
        <begin position="100"/>
        <end position="119"/>
    </location>
</feature>
<dbReference type="Proteomes" id="UP000054498">
    <property type="component" value="Unassembled WGS sequence"/>
</dbReference>
<dbReference type="STRING" id="145388.A0A0D2MI98"/>
<organism evidence="9 10">
    <name type="scientific">Monoraphidium neglectum</name>
    <dbReference type="NCBI Taxonomy" id="145388"/>
    <lineage>
        <taxon>Eukaryota</taxon>
        <taxon>Viridiplantae</taxon>
        <taxon>Chlorophyta</taxon>
        <taxon>core chlorophytes</taxon>
        <taxon>Chlorophyceae</taxon>
        <taxon>CS clade</taxon>
        <taxon>Sphaeropleales</taxon>
        <taxon>Selenastraceae</taxon>
        <taxon>Monoraphidium</taxon>
    </lineage>
</organism>
<dbReference type="PROSITE" id="PS00217">
    <property type="entry name" value="SUGAR_TRANSPORT_2"/>
    <property type="match status" value="1"/>
</dbReference>
<feature type="domain" description="Major facilitator superfamily (MFS) profile" evidence="8">
    <location>
        <begin position="8"/>
        <end position="217"/>
    </location>
</feature>
<dbReference type="InterPro" id="IPR020846">
    <property type="entry name" value="MFS_dom"/>
</dbReference>
<dbReference type="SUPFAM" id="SSF103473">
    <property type="entry name" value="MFS general substrate transporter"/>
    <property type="match status" value="1"/>
</dbReference>
<dbReference type="EMBL" id="KK101564">
    <property type="protein sequence ID" value="KIZ00412.1"/>
    <property type="molecule type" value="Genomic_DNA"/>
</dbReference>
<keyword evidence="6 7" id="KW-0472">Membrane</keyword>
<dbReference type="PROSITE" id="PS50850">
    <property type="entry name" value="MFS"/>
    <property type="match status" value="1"/>
</dbReference>
<dbReference type="GeneID" id="25740428"/>
<dbReference type="Pfam" id="PF00083">
    <property type="entry name" value="Sugar_tr"/>
    <property type="match status" value="1"/>
</dbReference>
<evidence type="ECO:0000256" key="2">
    <source>
        <dbReference type="ARBA" id="ARBA00010992"/>
    </source>
</evidence>
<keyword evidence="3" id="KW-0813">Transport</keyword>
<dbReference type="Gene3D" id="1.20.1250.20">
    <property type="entry name" value="MFS general substrate transporter like domains"/>
    <property type="match status" value="1"/>
</dbReference>
<evidence type="ECO:0000256" key="7">
    <source>
        <dbReference type="SAM" id="Phobius"/>
    </source>
</evidence>
<evidence type="ECO:0000256" key="6">
    <source>
        <dbReference type="ARBA" id="ARBA00023136"/>
    </source>
</evidence>
<dbReference type="OrthoDB" id="6612291at2759"/>
<gene>
    <name evidence="9" type="ORF">MNEG_7552</name>
</gene>
<protein>
    <recommendedName>
        <fullName evidence="8">Major facilitator superfamily (MFS) profile domain-containing protein</fullName>
    </recommendedName>
</protein>
<dbReference type="RefSeq" id="XP_013899431.1">
    <property type="nucleotide sequence ID" value="XM_014043977.1"/>
</dbReference>
<comment type="subcellular location">
    <subcellularLocation>
        <location evidence="1">Membrane</location>
        <topology evidence="1">Multi-pass membrane protein</topology>
    </subcellularLocation>
</comment>
<evidence type="ECO:0000256" key="3">
    <source>
        <dbReference type="ARBA" id="ARBA00022448"/>
    </source>
</evidence>
<dbReference type="InterPro" id="IPR036259">
    <property type="entry name" value="MFS_trans_sf"/>
</dbReference>
<evidence type="ECO:0000256" key="1">
    <source>
        <dbReference type="ARBA" id="ARBA00004141"/>
    </source>
</evidence>
<evidence type="ECO:0000313" key="10">
    <source>
        <dbReference type="Proteomes" id="UP000054498"/>
    </source>
</evidence>
<feature type="transmembrane region" description="Helical" evidence="7">
    <location>
        <begin position="7"/>
        <end position="27"/>
    </location>
</feature>
<dbReference type="KEGG" id="mng:MNEG_7552"/>
<feature type="transmembrane region" description="Helical" evidence="7">
    <location>
        <begin position="171"/>
        <end position="192"/>
    </location>
</feature>
<proteinExistence type="inferred from homology"/>
<evidence type="ECO:0000256" key="5">
    <source>
        <dbReference type="ARBA" id="ARBA00022989"/>
    </source>
</evidence>
<accession>A0A0D2MI98</accession>
<dbReference type="InterPro" id="IPR050814">
    <property type="entry name" value="Myo-inositol_Transporter"/>
</dbReference>
<dbReference type="PANTHER" id="PTHR48020">
    <property type="entry name" value="PROTON MYO-INOSITOL COTRANSPORTER"/>
    <property type="match status" value="1"/>
</dbReference>
<dbReference type="AlphaFoldDB" id="A0A0D2MI98"/>
<dbReference type="InterPro" id="IPR005828">
    <property type="entry name" value="MFS_sugar_transport-like"/>
</dbReference>
<feature type="transmembrane region" description="Helical" evidence="7">
    <location>
        <begin position="47"/>
        <end position="65"/>
    </location>
</feature>
<dbReference type="PANTHER" id="PTHR48020:SF12">
    <property type="entry name" value="PROTON MYO-INOSITOL COTRANSPORTER"/>
    <property type="match status" value="1"/>
</dbReference>
<comment type="similarity">
    <text evidence="2">Belongs to the major facilitator superfamily. Sugar transporter (TC 2.A.1.1) family.</text>
</comment>
<dbReference type="GO" id="GO:0016020">
    <property type="term" value="C:membrane"/>
    <property type="evidence" value="ECO:0007669"/>
    <property type="project" value="UniProtKB-SubCell"/>
</dbReference>
<keyword evidence="5 7" id="KW-1133">Transmembrane helix</keyword>